<name>A0A8H5BNH6_9AGAR</name>
<dbReference type="EMBL" id="JAACJK010000163">
    <property type="protein sequence ID" value="KAF5326403.1"/>
    <property type="molecule type" value="Genomic_DNA"/>
</dbReference>
<keyword evidence="2" id="KW-1133">Transmembrane helix</keyword>
<accession>A0A8H5BNH6</accession>
<evidence type="ECO:0000313" key="3">
    <source>
        <dbReference type="EMBL" id="KAF5326403.1"/>
    </source>
</evidence>
<dbReference type="OrthoDB" id="2562239at2759"/>
<keyword evidence="2" id="KW-0472">Membrane</keyword>
<feature type="transmembrane region" description="Helical" evidence="2">
    <location>
        <begin position="151"/>
        <end position="172"/>
    </location>
</feature>
<feature type="compositionally biased region" description="Basic and acidic residues" evidence="1">
    <location>
        <begin position="316"/>
        <end position="331"/>
    </location>
</feature>
<keyword evidence="2" id="KW-0812">Transmembrane</keyword>
<dbReference type="Proteomes" id="UP000541558">
    <property type="component" value="Unassembled WGS sequence"/>
</dbReference>
<feature type="region of interest" description="Disordered" evidence="1">
    <location>
        <begin position="315"/>
        <end position="336"/>
    </location>
</feature>
<feature type="transmembrane region" description="Helical" evidence="2">
    <location>
        <begin position="267"/>
        <end position="287"/>
    </location>
</feature>
<keyword evidence="4" id="KW-1185">Reference proteome</keyword>
<reference evidence="3 4" key="1">
    <citation type="journal article" date="2020" name="ISME J.">
        <title>Uncovering the hidden diversity of litter-decomposition mechanisms in mushroom-forming fungi.</title>
        <authorList>
            <person name="Floudas D."/>
            <person name="Bentzer J."/>
            <person name="Ahren D."/>
            <person name="Johansson T."/>
            <person name="Persson P."/>
            <person name="Tunlid A."/>
        </authorList>
    </citation>
    <scope>NUCLEOTIDE SEQUENCE [LARGE SCALE GENOMIC DNA]</scope>
    <source>
        <strain evidence="3 4">CBS 175.51</strain>
    </source>
</reference>
<evidence type="ECO:0000256" key="1">
    <source>
        <dbReference type="SAM" id="MobiDB-lite"/>
    </source>
</evidence>
<feature type="transmembrane region" description="Helical" evidence="2">
    <location>
        <begin position="15"/>
        <end position="37"/>
    </location>
</feature>
<protein>
    <submittedName>
        <fullName evidence="3">Uncharacterized protein</fullName>
    </submittedName>
</protein>
<feature type="transmembrane region" description="Helical" evidence="2">
    <location>
        <begin position="223"/>
        <end position="242"/>
    </location>
</feature>
<comment type="caution">
    <text evidence="3">The sequence shown here is derived from an EMBL/GenBank/DDBJ whole genome shotgun (WGS) entry which is preliminary data.</text>
</comment>
<proteinExistence type="predicted"/>
<gene>
    <name evidence="3" type="ORF">D9611_000492</name>
</gene>
<sequence length="357" mass="38859">MFPAPIGGLALPSEFGACILFAALYGLLFPLVLYRVYDRRSRTFLLLGTCLTVVDRTVLFSFRAASTQRANLQLSDGLLKYSQISFGLGAISIANDLVNLLRCLLVNPTYGYGEAGRADEAPMAHTKDSAFAPPREGDVDRPQERRRARRFCFILGMSFLAANVPGIIAGGMFQKKNFGKEHEANRVASLRYASAAVSLFLASIITLAAAWSRKYQPRACHKAINTTFALTFLAGIVGVYRLSVMHHRTPSLDSTLPGTLNSPGAKASFYVLHIVPEYLAIAILLGFNTRKTFGTGAWGDWRGQDDGPKLIAKRKERQEKRAAKKAERTIEKAGAMTSIEKGGVTTSIEKGGVTTSS</sequence>
<feature type="transmembrane region" description="Helical" evidence="2">
    <location>
        <begin position="192"/>
        <end position="211"/>
    </location>
</feature>
<dbReference type="AlphaFoldDB" id="A0A8H5BNH6"/>
<evidence type="ECO:0000313" key="4">
    <source>
        <dbReference type="Proteomes" id="UP000541558"/>
    </source>
</evidence>
<evidence type="ECO:0000256" key="2">
    <source>
        <dbReference type="SAM" id="Phobius"/>
    </source>
</evidence>
<organism evidence="3 4">
    <name type="scientific">Ephemerocybe angulata</name>
    <dbReference type="NCBI Taxonomy" id="980116"/>
    <lineage>
        <taxon>Eukaryota</taxon>
        <taxon>Fungi</taxon>
        <taxon>Dikarya</taxon>
        <taxon>Basidiomycota</taxon>
        <taxon>Agaricomycotina</taxon>
        <taxon>Agaricomycetes</taxon>
        <taxon>Agaricomycetidae</taxon>
        <taxon>Agaricales</taxon>
        <taxon>Agaricineae</taxon>
        <taxon>Psathyrellaceae</taxon>
        <taxon>Ephemerocybe</taxon>
    </lineage>
</organism>